<dbReference type="eggNOG" id="KOG1075">
    <property type="taxonomic scope" value="Eukaryota"/>
</dbReference>
<dbReference type="Pfam" id="PF00078">
    <property type="entry name" value="RVT_1"/>
    <property type="match status" value="1"/>
</dbReference>
<evidence type="ECO:0000259" key="1">
    <source>
        <dbReference type="PROSITE" id="PS50878"/>
    </source>
</evidence>
<accession>E3N2S1</accession>
<dbReference type="SUPFAM" id="SSF56672">
    <property type="entry name" value="DNA/RNA polymerases"/>
    <property type="match status" value="1"/>
</dbReference>
<organism evidence="3">
    <name type="scientific">Caenorhabditis remanei</name>
    <name type="common">Caenorhabditis vulgaris</name>
    <dbReference type="NCBI Taxonomy" id="31234"/>
    <lineage>
        <taxon>Eukaryota</taxon>
        <taxon>Metazoa</taxon>
        <taxon>Ecdysozoa</taxon>
        <taxon>Nematoda</taxon>
        <taxon>Chromadorea</taxon>
        <taxon>Rhabditida</taxon>
        <taxon>Rhabditina</taxon>
        <taxon>Rhabditomorpha</taxon>
        <taxon>Rhabditoidea</taxon>
        <taxon>Rhabditidae</taxon>
        <taxon>Peloderinae</taxon>
        <taxon>Caenorhabditis</taxon>
    </lineage>
</organism>
<evidence type="ECO:0000313" key="3">
    <source>
        <dbReference type="Proteomes" id="UP000008281"/>
    </source>
</evidence>
<dbReference type="STRING" id="31234.E3N2S1"/>
<proteinExistence type="predicted"/>
<keyword evidence="3" id="KW-1185">Reference proteome</keyword>
<dbReference type="OrthoDB" id="5864445at2759"/>
<feature type="domain" description="Reverse transcriptase" evidence="1">
    <location>
        <begin position="51"/>
        <end position="302"/>
    </location>
</feature>
<reference evidence="2" key="1">
    <citation type="submission" date="2007-07" db="EMBL/GenBank/DDBJ databases">
        <title>PCAP assembly of the Caenorhabditis remanei genome.</title>
        <authorList>
            <consortium name="The Caenorhabditis remanei Sequencing Consortium"/>
            <person name="Wilson R.K."/>
        </authorList>
    </citation>
    <scope>NUCLEOTIDE SEQUENCE [LARGE SCALE GENOMIC DNA]</scope>
    <source>
        <strain evidence="2">PB4641</strain>
    </source>
</reference>
<dbReference type="OMA" id="EYHTINA"/>
<dbReference type="InterPro" id="IPR043502">
    <property type="entry name" value="DNA/RNA_pol_sf"/>
</dbReference>
<dbReference type="InParanoid" id="E3N2S1"/>
<dbReference type="AlphaFoldDB" id="E3N2S1"/>
<dbReference type="PROSITE" id="PS50878">
    <property type="entry name" value="RT_POL"/>
    <property type="match status" value="1"/>
</dbReference>
<dbReference type="CDD" id="cd01650">
    <property type="entry name" value="RT_nLTR_like"/>
    <property type="match status" value="1"/>
</dbReference>
<dbReference type="InterPro" id="IPR000477">
    <property type="entry name" value="RT_dom"/>
</dbReference>
<sequence>MSMFSFEPHSVERELFNLKPRINTTPDGIPAIFLKNVCTAVALPLSIIFNASVLTGVLPKFWKTAIIKPIHKKGLRTDPNNFRPISLTSSICKTLERLIRRNLVNYLNSNNLMNPQQFGFRSRRGTESQLVEYQGNILSLCNKYKSCYSVYVDFRRAFDKVSFSKLIEKLKSYGIHSNLLNWLQSFLSGRSQSVKVENALSIPFEVKSGVPQGSVLGPLLLLLYINDINVNFQSQVLLYADDLKLFSNREDFIAHDLELLRIWCEKWQMDVAPEKCNIIKFSHLKSNSNPIANCAVFNGANIPPVTQIRDLGIIFSGNLVFMLILHHCGNAQEDQRSLTYEHALWNF</sequence>
<dbReference type="HOGENOM" id="CLU_000680_20_0_1"/>
<gene>
    <name evidence="2" type="ORF">CRE_20473</name>
</gene>
<dbReference type="InterPro" id="IPR043128">
    <property type="entry name" value="Rev_trsase/Diguanyl_cyclase"/>
</dbReference>
<dbReference type="Proteomes" id="UP000008281">
    <property type="component" value="Unassembled WGS sequence"/>
</dbReference>
<dbReference type="PANTHER" id="PTHR33332">
    <property type="entry name" value="REVERSE TRANSCRIPTASE DOMAIN-CONTAINING PROTEIN"/>
    <property type="match status" value="1"/>
</dbReference>
<dbReference type="EMBL" id="DS268515">
    <property type="protein sequence ID" value="EFO84332.1"/>
    <property type="molecule type" value="Genomic_DNA"/>
</dbReference>
<name>E3N2S1_CAERE</name>
<dbReference type="Gene3D" id="3.30.70.270">
    <property type="match status" value="1"/>
</dbReference>
<protein>
    <recommendedName>
        <fullName evidence="1">Reverse transcriptase domain-containing protein</fullName>
    </recommendedName>
</protein>
<evidence type="ECO:0000313" key="2">
    <source>
        <dbReference type="EMBL" id="EFO84332.1"/>
    </source>
</evidence>